<feature type="transmembrane region" description="Helical" evidence="1">
    <location>
        <begin position="52"/>
        <end position="71"/>
    </location>
</feature>
<comment type="caution">
    <text evidence="2">The sequence shown here is derived from an EMBL/GenBank/DDBJ whole genome shotgun (WGS) entry which is preliminary data.</text>
</comment>
<accession>A0A3L9M6K1</accession>
<evidence type="ECO:0000313" key="2">
    <source>
        <dbReference type="EMBL" id="RLZ07546.1"/>
    </source>
</evidence>
<dbReference type="Proteomes" id="UP000275348">
    <property type="component" value="Unassembled WGS sequence"/>
</dbReference>
<dbReference type="OrthoDB" id="9964209at2"/>
<protein>
    <submittedName>
        <fullName evidence="2">Uncharacterized protein</fullName>
    </submittedName>
</protein>
<proteinExistence type="predicted"/>
<reference evidence="2 3" key="1">
    <citation type="submission" date="2018-10" db="EMBL/GenBank/DDBJ databases">
        <authorList>
            <person name="Chen X."/>
        </authorList>
    </citation>
    <scope>NUCLEOTIDE SEQUENCE [LARGE SCALE GENOMIC DNA]</scope>
    <source>
        <strain evidence="2 3">YIM 102668</strain>
    </source>
</reference>
<evidence type="ECO:0000256" key="1">
    <source>
        <dbReference type="SAM" id="Phobius"/>
    </source>
</evidence>
<keyword evidence="1" id="KW-0812">Transmembrane</keyword>
<gene>
    <name evidence="2" type="ORF">EAH69_11280</name>
</gene>
<sequence>MKIHFSIIEFLYLVILITSYLFLYHSTGLGYDDGLEFRYVTELHSSGSDDDAFAFLAGTSALFFFLISIFVKRKYYVLGIALIFINFSFIIPQMGDYFTTIENGNFILLFLVSAAILLNILFVRRVILYIKNALF</sequence>
<feature type="transmembrane region" description="Helical" evidence="1">
    <location>
        <begin position="106"/>
        <end position="127"/>
    </location>
</feature>
<dbReference type="RefSeq" id="WP_121935312.1">
    <property type="nucleotide sequence ID" value="NZ_RDOJ01000017.1"/>
</dbReference>
<feature type="transmembrane region" description="Helical" evidence="1">
    <location>
        <begin position="7"/>
        <end position="25"/>
    </location>
</feature>
<keyword evidence="1" id="KW-1133">Transmembrane helix</keyword>
<keyword evidence="1" id="KW-0472">Membrane</keyword>
<dbReference type="AlphaFoldDB" id="A0A3L9M6K1"/>
<evidence type="ECO:0000313" key="3">
    <source>
        <dbReference type="Proteomes" id="UP000275348"/>
    </source>
</evidence>
<organism evidence="2 3">
    <name type="scientific">Faecalibacter macacae</name>
    <dbReference type="NCBI Taxonomy" id="1859289"/>
    <lineage>
        <taxon>Bacteria</taxon>
        <taxon>Pseudomonadati</taxon>
        <taxon>Bacteroidota</taxon>
        <taxon>Flavobacteriia</taxon>
        <taxon>Flavobacteriales</taxon>
        <taxon>Weeksellaceae</taxon>
        <taxon>Faecalibacter</taxon>
    </lineage>
</organism>
<feature type="transmembrane region" description="Helical" evidence="1">
    <location>
        <begin position="76"/>
        <end position="94"/>
    </location>
</feature>
<name>A0A3L9M6K1_9FLAO</name>
<keyword evidence="3" id="KW-1185">Reference proteome</keyword>
<dbReference type="EMBL" id="RDOJ01000017">
    <property type="protein sequence ID" value="RLZ07546.1"/>
    <property type="molecule type" value="Genomic_DNA"/>
</dbReference>